<dbReference type="AlphaFoldDB" id="A0A4P2QTQ2"/>
<name>A0A4P2QTQ2_SORCE</name>
<accession>A0A4P2QTQ2</accession>
<sequence length="134" mass="14135">MAEPVTRTLRRALRLIAARQPEASAAMAGCLEGLTVSVDVASEPAVGLGGVGREVVEVPLAERAAVRISTDRKSIRALLSGERTLSESLRGGAVGLAGKVEDLSRGLRAFEIFVGALLRIDEAEELRLELESGE</sequence>
<protein>
    <recommendedName>
        <fullName evidence="3">SCP2 domain-containing protein</fullName>
    </recommendedName>
</protein>
<evidence type="ECO:0000313" key="1">
    <source>
        <dbReference type="EMBL" id="AUX33508.1"/>
    </source>
</evidence>
<gene>
    <name evidence="1" type="ORF">SOCE836_056680</name>
</gene>
<dbReference type="RefSeq" id="WP_129576864.1">
    <property type="nucleotide sequence ID" value="NZ_CP012672.1"/>
</dbReference>
<evidence type="ECO:0000313" key="2">
    <source>
        <dbReference type="Proteomes" id="UP000295497"/>
    </source>
</evidence>
<organism evidence="1 2">
    <name type="scientific">Sorangium cellulosum</name>
    <name type="common">Polyangium cellulosum</name>
    <dbReference type="NCBI Taxonomy" id="56"/>
    <lineage>
        <taxon>Bacteria</taxon>
        <taxon>Pseudomonadati</taxon>
        <taxon>Myxococcota</taxon>
        <taxon>Polyangia</taxon>
        <taxon>Polyangiales</taxon>
        <taxon>Polyangiaceae</taxon>
        <taxon>Sorangium</taxon>
    </lineage>
</organism>
<dbReference type="Proteomes" id="UP000295497">
    <property type="component" value="Chromosome"/>
</dbReference>
<proteinExistence type="predicted"/>
<reference evidence="1 2" key="1">
    <citation type="submission" date="2015-09" db="EMBL/GenBank/DDBJ databases">
        <title>Sorangium comparison.</title>
        <authorList>
            <person name="Zaburannyi N."/>
            <person name="Bunk B."/>
            <person name="Overmann J."/>
            <person name="Mueller R."/>
        </authorList>
    </citation>
    <scope>NUCLEOTIDE SEQUENCE [LARGE SCALE GENOMIC DNA]</scope>
    <source>
        <strain evidence="1 2">So ce836</strain>
    </source>
</reference>
<evidence type="ECO:0008006" key="3">
    <source>
        <dbReference type="Google" id="ProtNLM"/>
    </source>
</evidence>
<dbReference type="EMBL" id="CP012672">
    <property type="protein sequence ID" value="AUX33508.1"/>
    <property type="molecule type" value="Genomic_DNA"/>
</dbReference>